<dbReference type="InterPro" id="IPR033468">
    <property type="entry name" value="Metaxin_GST"/>
</dbReference>
<evidence type="ECO:0000259" key="3">
    <source>
        <dbReference type="Pfam" id="PF17172"/>
    </source>
</evidence>
<evidence type="ECO:0000313" key="5">
    <source>
        <dbReference type="Proteomes" id="UP000094526"/>
    </source>
</evidence>
<dbReference type="eggNOG" id="KOG3028">
    <property type="taxonomic scope" value="Eukaryota"/>
</dbReference>
<organism evidence="4 5">
    <name type="scientific">Cladophialophora carrionii</name>
    <dbReference type="NCBI Taxonomy" id="86049"/>
    <lineage>
        <taxon>Eukaryota</taxon>
        <taxon>Fungi</taxon>
        <taxon>Dikarya</taxon>
        <taxon>Ascomycota</taxon>
        <taxon>Pezizomycotina</taxon>
        <taxon>Eurotiomycetes</taxon>
        <taxon>Chaetothyriomycetidae</taxon>
        <taxon>Chaetothyriales</taxon>
        <taxon>Herpotrichiellaceae</taxon>
        <taxon>Cladophialophora</taxon>
    </lineage>
</organism>
<dbReference type="CDD" id="cd03193">
    <property type="entry name" value="GST_C_Metaxin"/>
    <property type="match status" value="1"/>
</dbReference>
<gene>
    <name evidence="4" type="ORF">CLCR_01665</name>
</gene>
<dbReference type="Proteomes" id="UP000094526">
    <property type="component" value="Unassembled WGS sequence"/>
</dbReference>
<dbReference type="InterPro" id="IPR050931">
    <property type="entry name" value="Mito_Protein_Transport_Metaxin"/>
</dbReference>
<dbReference type="VEuPathDB" id="FungiDB:CLCR_01665"/>
<dbReference type="Pfam" id="PF17172">
    <property type="entry name" value="GST_N_4"/>
    <property type="match status" value="1"/>
</dbReference>
<name>A0A1C1CAJ3_9EURO</name>
<dbReference type="GO" id="GO:0001401">
    <property type="term" value="C:SAM complex"/>
    <property type="evidence" value="ECO:0007669"/>
    <property type="project" value="TreeGrafter"/>
</dbReference>
<evidence type="ECO:0000259" key="2">
    <source>
        <dbReference type="Pfam" id="PF17171"/>
    </source>
</evidence>
<evidence type="ECO:0000313" key="4">
    <source>
        <dbReference type="EMBL" id="OCT45488.1"/>
    </source>
</evidence>
<accession>A0A1C1CAJ3</accession>
<dbReference type="VEuPathDB" id="FungiDB:G647_03399"/>
<keyword evidence="5" id="KW-1185">Reference proteome</keyword>
<dbReference type="AlphaFoldDB" id="A0A1C1CAJ3"/>
<sequence length="304" mass="34270">MVVDMPDVNDEGKQNSTHPKAQSSAPSSWWSLPPAIRRVFARFPLVTISANALPQRAPRHRNENVLYIFQSDDPRLRDAPSFNPSCLKWQAYLKFHGIPFRTRPSNNHASPTGALPFLLPAPKDLSRPSSPVPANRLTRWVVSQGGKEETFHLRQEAYIALIDHTIRSAWLYYLYLDEVNFSAVAWPLYVASASSSYPVRLSLAKQLQSAAREELLKTNATIDPQDLYAQAEQAFQALSTLLADNQFFFGQTTPGLFDASLLAYTQIILDDSLDFGNPTLKLALQHYDNLIQHRDRLIRGFFSG</sequence>
<dbReference type="STRING" id="86049.A0A1C1CAJ3"/>
<feature type="domain" description="Metaxin glutathione S-transferase" evidence="2">
    <location>
        <begin position="231"/>
        <end position="297"/>
    </location>
</feature>
<reference evidence="5" key="1">
    <citation type="submission" date="2015-07" db="EMBL/GenBank/DDBJ databases">
        <authorList>
            <person name="Teixeira M.M."/>
            <person name="Souza R.C."/>
            <person name="Almeida L.G."/>
            <person name="Vicente V.A."/>
            <person name="de Hoog S."/>
            <person name="Bocca A.L."/>
            <person name="de Almeida S.R."/>
            <person name="Vasconcelos A.T."/>
            <person name="Felipe M.S."/>
        </authorList>
    </citation>
    <scope>NUCLEOTIDE SEQUENCE [LARGE SCALE GENOMIC DNA]</scope>
    <source>
        <strain evidence="5">KSF</strain>
    </source>
</reference>
<proteinExistence type="predicted"/>
<protein>
    <submittedName>
        <fullName evidence="4">Putative mitochondrial outer membrane protein (Sam35)</fullName>
    </submittedName>
</protein>
<dbReference type="OrthoDB" id="198787at2759"/>
<dbReference type="InterPro" id="IPR012336">
    <property type="entry name" value="Thioredoxin-like_fold"/>
</dbReference>
<evidence type="ECO:0000256" key="1">
    <source>
        <dbReference type="SAM" id="MobiDB-lite"/>
    </source>
</evidence>
<comment type="caution">
    <text evidence="4">The sequence shown here is derived from an EMBL/GenBank/DDBJ whole genome shotgun (WGS) entry which is preliminary data.</text>
</comment>
<dbReference type="PANTHER" id="PTHR12289:SF44">
    <property type="entry name" value="OUTER MEMBRANE PROTEIN (SAM35), PUTATIVE (AFU_ORTHOLOGUE AFUA_1G13180)-RELATED"/>
    <property type="match status" value="1"/>
</dbReference>
<dbReference type="PANTHER" id="PTHR12289">
    <property type="entry name" value="METAXIN RELATED"/>
    <property type="match status" value="1"/>
</dbReference>
<feature type="domain" description="Thioredoxin-like fold" evidence="3">
    <location>
        <begin position="84"/>
        <end position="180"/>
    </location>
</feature>
<dbReference type="GO" id="GO:0007005">
    <property type="term" value="P:mitochondrion organization"/>
    <property type="evidence" value="ECO:0007669"/>
    <property type="project" value="TreeGrafter"/>
</dbReference>
<feature type="region of interest" description="Disordered" evidence="1">
    <location>
        <begin position="1"/>
        <end position="28"/>
    </location>
</feature>
<dbReference type="EMBL" id="LGRB01000019">
    <property type="protein sequence ID" value="OCT45488.1"/>
    <property type="molecule type" value="Genomic_DNA"/>
</dbReference>
<dbReference type="Pfam" id="PF17171">
    <property type="entry name" value="GST_C_6"/>
    <property type="match status" value="1"/>
</dbReference>